<dbReference type="InterPro" id="IPR033379">
    <property type="entry name" value="Acid_Pase_AS"/>
</dbReference>
<dbReference type="GO" id="GO:0016791">
    <property type="term" value="F:phosphatase activity"/>
    <property type="evidence" value="ECO:0007669"/>
    <property type="project" value="TreeGrafter"/>
</dbReference>
<keyword evidence="5" id="KW-1185">Reference proteome</keyword>
<dbReference type="PANTHER" id="PTHR11567">
    <property type="entry name" value="ACID PHOSPHATASE-RELATED"/>
    <property type="match status" value="1"/>
</dbReference>
<feature type="region of interest" description="Disordered" evidence="2">
    <location>
        <begin position="293"/>
        <end position="326"/>
    </location>
</feature>
<feature type="signal peptide" evidence="3">
    <location>
        <begin position="1"/>
        <end position="23"/>
    </location>
</feature>
<feature type="compositionally biased region" description="Low complexity" evidence="2">
    <location>
        <begin position="293"/>
        <end position="325"/>
    </location>
</feature>
<dbReference type="PROSITE" id="PS00778">
    <property type="entry name" value="HIS_ACID_PHOSPHAT_2"/>
    <property type="match status" value="1"/>
</dbReference>
<dbReference type="InterPro" id="IPR050645">
    <property type="entry name" value="Histidine_acid_phosphatase"/>
</dbReference>
<feature type="region of interest" description="Disordered" evidence="2">
    <location>
        <begin position="536"/>
        <end position="566"/>
    </location>
</feature>
<evidence type="ECO:0000313" key="4">
    <source>
        <dbReference type="EMBL" id="GFR44810.1"/>
    </source>
</evidence>
<evidence type="ECO:0000256" key="2">
    <source>
        <dbReference type="SAM" id="MobiDB-lite"/>
    </source>
</evidence>
<comment type="similarity">
    <text evidence="1">Belongs to the histidine acid phosphatase family.</text>
</comment>
<dbReference type="EMBL" id="BMAR01000008">
    <property type="protein sequence ID" value="GFR44810.1"/>
    <property type="molecule type" value="Genomic_DNA"/>
</dbReference>
<feature type="chain" id="PRO_5042270527" description="Acid phosphatase" evidence="3">
    <location>
        <begin position="24"/>
        <end position="659"/>
    </location>
</feature>
<evidence type="ECO:0008006" key="6">
    <source>
        <dbReference type="Google" id="ProtNLM"/>
    </source>
</evidence>
<dbReference type="AlphaFoldDB" id="A0AAD3HLK3"/>
<dbReference type="PANTHER" id="PTHR11567:SF207">
    <property type="entry name" value="LYSOPHOSPHATIDIC ACID PHOSPHATASE TYPE 6"/>
    <property type="match status" value="1"/>
</dbReference>
<comment type="caution">
    <text evidence="4">The sequence shown here is derived from an EMBL/GenBank/DDBJ whole genome shotgun (WGS) entry which is preliminary data.</text>
</comment>
<dbReference type="Gene3D" id="3.40.50.1240">
    <property type="entry name" value="Phosphoglycerate mutase-like"/>
    <property type="match status" value="1"/>
</dbReference>
<organism evidence="4 5">
    <name type="scientific">Astrephomene gubernaculifera</name>
    <dbReference type="NCBI Taxonomy" id="47775"/>
    <lineage>
        <taxon>Eukaryota</taxon>
        <taxon>Viridiplantae</taxon>
        <taxon>Chlorophyta</taxon>
        <taxon>core chlorophytes</taxon>
        <taxon>Chlorophyceae</taxon>
        <taxon>CS clade</taxon>
        <taxon>Chlamydomonadales</taxon>
        <taxon>Astrephomenaceae</taxon>
        <taxon>Astrephomene</taxon>
    </lineage>
</organism>
<reference evidence="4 5" key="1">
    <citation type="journal article" date="2021" name="Sci. Rep.">
        <title>Genome sequencing of the multicellular alga Astrephomene provides insights into convergent evolution of germ-soma differentiation.</title>
        <authorList>
            <person name="Yamashita S."/>
            <person name="Yamamoto K."/>
            <person name="Matsuzaki R."/>
            <person name="Suzuki S."/>
            <person name="Yamaguchi H."/>
            <person name="Hirooka S."/>
            <person name="Minakuchi Y."/>
            <person name="Miyagishima S."/>
            <person name="Kawachi M."/>
            <person name="Toyoda A."/>
            <person name="Nozaki H."/>
        </authorList>
    </citation>
    <scope>NUCLEOTIDE SEQUENCE [LARGE SCALE GENOMIC DNA]</scope>
    <source>
        <strain evidence="4 5">NIES-4017</strain>
    </source>
</reference>
<name>A0AAD3HLK3_9CHLO</name>
<sequence length="659" mass="68653">MNRQRLAFGAVAALSGALGVGNACLDPMTQCRSDASPPNTTSVALASLQHNATHGDSNEGSSTASWGLRCLSALGGHLHVPSLPAQLLPLSSLADGSSYADMDTSAASPSSAMAAGALATDMDGERGSNDTITGVFHRLDPQRAKLVLVQVVFRHGARTTLSRRSEMWGDTQWDVCGQEYQAAAVRVFSTSGQENPESRHDLRLRSAVLPGGCRKGELTRLGQQQALQLGVWLREQYVLRRGFMPATHQPGLLEARSTNVSRTLATLRGVLTGLYPDLATPAAAAAVAGAAAGSTGSGKQQQQQGLTHGSQQGQQQQQAAPASGPELRVTVSGDLDEILYADTATCPHLGSFQAMAKEAGRAAIRADPEFQWARGELLRLLNLDTESADWVFTDVHDVLTSLAAHGKPLPPGFHGHRRLLEAVDRLATLEFATEIAPSLTAPLTLAHGRSVLRLSMGRLLHTLMDNMRGAAAAGAGTAGAAAEGAGGVGGAVGSPRMYLYSGHDSTIMPLLAALGLDVTHWPPYLSNLVFELWELPPPPPPQQPPPPSSSSSSAAATAAAASPPPPPPPRYVVRVLYNLQELPLPHCPPGYLPSLPTFEREVVGPFLLSAARHAELCRVRVQHDSSMPQPEGKPAAAAAPVAAAAAATAAGGSAPSSAA</sequence>
<dbReference type="InterPro" id="IPR029033">
    <property type="entry name" value="His_PPase_superfam"/>
</dbReference>
<dbReference type="Proteomes" id="UP001054857">
    <property type="component" value="Unassembled WGS sequence"/>
</dbReference>
<dbReference type="CDD" id="cd07061">
    <property type="entry name" value="HP_HAP_like"/>
    <property type="match status" value="1"/>
</dbReference>
<evidence type="ECO:0000256" key="1">
    <source>
        <dbReference type="ARBA" id="ARBA00005375"/>
    </source>
</evidence>
<dbReference type="InterPro" id="IPR000560">
    <property type="entry name" value="His_Pase_clade-2"/>
</dbReference>
<dbReference type="SUPFAM" id="SSF53254">
    <property type="entry name" value="Phosphoglycerate mutase-like"/>
    <property type="match status" value="1"/>
</dbReference>
<evidence type="ECO:0000313" key="5">
    <source>
        <dbReference type="Proteomes" id="UP001054857"/>
    </source>
</evidence>
<protein>
    <recommendedName>
        <fullName evidence="6">Acid phosphatase</fullName>
    </recommendedName>
</protein>
<accession>A0AAD3HLK3</accession>
<proteinExistence type="inferred from homology"/>
<feature type="compositionally biased region" description="Pro residues" evidence="2">
    <location>
        <begin position="536"/>
        <end position="548"/>
    </location>
</feature>
<feature type="compositionally biased region" description="Low complexity" evidence="2">
    <location>
        <begin position="549"/>
        <end position="561"/>
    </location>
</feature>
<keyword evidence="3" id="KW-0732">Signal</keyword>
<gene>
    <name evidence="4" type="ORF">Agub_g6146</name>
</gene>
<dbReference type="Pfam" id="PF00328">
    <property type="entry name" value="His_Phos_2"/>
    <property type="match status" value="1"/>
</dbReference>
<evidence type="ECO:0000256" key="3">
    <source>
        <dbReference type="SAM" id="SignalP"/>
    </source>
</evidence>